<name>A0A212R0F4_RHOAC</name>
<proteinExistence type="predicted"/>
<dbReference type="PANTHER" id="PTHR43037">
    <property type="entry name" value="UNNAMED PRODUCT-RELATED"/>
    <property type="match status" value="1"/>
</dbReference>
<dbReference type="InterPro" id="IPR029058">
    <property type="entry name" value="AB_hydrolase_fold"/>
</dbReference>
<evidence type="ECO:0000313" key="4">
    <source>
        <dbReference type="EMBL" id="SNB65375.1"/>
    </source>
</evidence>
<evidence type="ECO:0000256" key="1">
    <source>
        <dbReference type="ARBA" id="ARBA00022729"/>
    </source>
</evidence>
<keyword evidence="1" id="KW-0732">Signal</keyword>
<dbReference type="RefSeq" id="WP_088519736.1">
    <property type="nucleotide sequence ID" value="NZ_FYDG01000002.1"/>
</dbReference>
<reference evidence="5" key="1">
    <citation type="submission" date="2017-06" db="EMBL/GenBank/DDBJ databases">
        <authorList>
            <person name="Varghese N."/>
            <person name="Submissions S."/>
        </authorList>
    </citation>
    <scope>NUCLEOTIDE SEQUENCE [LARGE SCALE GENOMIC DNA]</scope>
    <source>
        <strain evidence="5">DSM 137</strain>
    </source>
</reference>
<keyword evidence="5" id="KW-1185">Reference proteome</keyword>
<dbReference type="PANTHER" id="PTHR43037:SF1">
    <property type="entry name" value="BLL1128 PROTEIN"/>
    <property type="match status" value="1"/>
</dbReference>
<protein>
    <submittedName>
        <fullName evidence="4">Esterase, PHB depolymerase family</fullName>
    </submittedName>
</protein>
<dbReference type="InterPro" id="IPR010126">
    <property type="entry name" value="Esterase_phb"/>
</dbReference>
<keyword evidence="2" id="KW-0378">Hydrolase</keyword>
<feature type="region of interest" description="Disordered" evidence="3">
    <location>
        <begin position="319"/>
        <end position="342"/>
    </location>
</feature>
<dbReference type="GO" id="GO:0005576">
    <property type="term" value="C:extracellular region"/>
    <property type="evidence" value="ECO:0007669"/>
    <property type="project" value="InterPro"/>
</dbReference>
<dbReference type="Proteomes" id="UP000198418">
    <property type="component" value="Unassembled WGS sequence"/>
</dbReference>
<evidence type="ECO:0000256" key="3">
    <source>
        <dbReference type="SAM" id="MobiDB-lite"/>
    </source>
</evidence>
<accession>A0A212R0F4</accession>
<evidence type="ECO:0000256" key="2">
    <source>
        <dbReference type="ARBA" id="ARBA00022801"/>
    </source>
</evidence>
<organism evidence="4 5">
    <name type="scientific">Rhodoblastus acidophilus</name>
    <name type="common">Rhodopseudomonas acidophila</name>
    <dbReference type="NCBI Taxonomy" id="1074"/>
    <lineage>
        <taxon>Bacteria</taxon>
        <taxon>Pseudomonadati</taxon>
        <taxon>Pseudomonadota</taxon>
        <taxon>Alphaproteobacteria</taxon>
        <taxon>Hyphomicrobiales</taxon>
        <taxon>Rhodoblastaceae</taxon>
        <taxon>Rhodoblastus</taxon>
    </lineage>
</organism>
<dbReference type="AlphaFoldDB" id="A0A212R0F4"/>
<dbReference type="NCBIfam" id="TIGR01840">
    <property type="entry name" value="esterase_phb"/>
    <property type="match status" value="1"/>
</dbReference>
<dbReference type="InterPro" id="IPR050955">
    <property type="entry name" value="Plant_Biomass_Hydrol_Est"/>
</dbReference>
<evidence type="ECO:0000313" key="5">
    <source>
        <dbReference type="Proteomes" id="UP000198418"/>
    </source>
</evidence>
<dbReference type="GO" id="GO:0016787">
    <property type="term" value="F:hydrolase activity"/>
    <property type="evidence" value="ECO:0007669"/>
    <property type="project" value="UniProtKB-KW"/>
</dbReference>
<dbReference type="Pfam" id="PF10503">
    <property type="entry name" value="Esterase_PHB"/>
    <property type="match status" value="1"/>
</dbReference>
<dbReference type="EMBL" id="FYDG01000002">
    <property type="protein sequence ID" value="SNB65375.1"/>
    <property type="molecule type" value="Genomic_DNA"/>
</dbReference>
<dbReference type="Gene3D" id="3.40.50.1820">
    <property type="entry name" value="alpha/beta hydrolase"/>
    <property type="match status" value="1"/>
</dbReference>
<sequence length="354" mass="37527">MARFPKIDLQEASRLTRAGRLDEAMTLLKRVLPGGAPDSAAPDLRGAAKDLLRGLADKLGGLEGLAGPQGPAVFTPPNARYEARVHESAAGSRTYKLYIPSGYRGQAVPLLVMLHGCSQSPDDFAVGARMNELAEEQTFLVAYPAQTRSANMSKCWNWFNEADQKRGRGEPSLIAGIARDVIAAFRVDPARVYVAGLSAGGAAAAVLGAAYPELFRAIGVHSGLACGAARDMPSAFSAMKNGAAAPISGARVPTIVFHGEDDKTVHPVNGDHVIAQSTAGAELRARSERGISPGGMRYTRTIYTDRSGRPAHEHWRLHGAGHAWSGGSPRGSFTDPRGPDASREMMRFFGELSA</sequence>
<dbReference type="OrthoDB" id="9767239at2"/>
<dbReference type="SUPFAM" id="SSF53474">
    <property type="entry name" value="alpha/beta-Hydrolases"/>
    <property type="match status" value="2"/>
</dbReference>
<gene>
    <name evidence="4" type="ORF">SAMN06265338_102204</name>
</gene>